<dbReference type="SUPFAM" id="SSF56300">
    <property type="entry name" value="Metallo-dependent phosphatases"/>
    <property type="match status" value="1"/>
</dbReference>
<dbReference type="GO" id="GO:0004722">
    <property type="term" value="F:protein serine/threonine phosphatase activity"/>
    <property type="evidence" value="ECO:0007669"/>
    <property type="project" value="UniProtKB-EC"/>
</dbReference>
<dbReference type="EC" id="3.1.3.16" evidence="1"/>
<evidence type="ECO:0000256" key="4">
    <source>
        <dbReference type="ARBA" id="ARBA00022912"/>
    </source>
</evidence>
<dbReference type="GO" id="GO:0005634">
    <property type="term" value="C:nucleus"/>
    <property type="evidence" value="ECO:0007669"/>
    <property type="project" value="TreeGrafter"/>
</dbReference>
<dbReference type="WBParaSite" id="GPUH_0000793601-mRNA-1">
    <property type="protein sequence ID" value="GPUH_0000793601-mRNA-1"/>
    <property type="gene ID" value="GPUH_0000793601"/>
</dbReference>
<evidence type="ECO:0000256" key="3">
    <source>
        <dbReference type="ARBA" id="ARBA00022801"/>
    </source>
</evidence>
<keyword evidence="3" id="KW-0378">Hydrolase</keyword>
<name>A0A183DGT6_9BILA</name>
<dbReference type="GO" id="GO:0005737">
    <property type="term" value="C:cytoplasm"/>
    <property type="evidence" value="ECO:0007669"/>
    <property type="project" value="TreeGrafter"/>
</dbReference>
<accession>A0A183DGT6</accession>
<sequence length="66" mass="7956">LRDILWSEPNRRNRNGWGEDRGTARTFGADVVEHFLKRHAFDLICRSHQVFSVVRAFRFMLLLDYY</sequence>
<protein>
    <recommendedName>
        <fullName evidence="1">protein-serine/threonine phosphatase</fullName>
        <ecNumber evidence="1">3.1.3.16</ecNumber>
    </recommendedName>
</protein>
<reference evidence="6" key="1">
    <citation type="submission" date="2016-06" db="UniProtKB">
        <authorList>
            <consortium name="WormBaseParasite"/>
        </authorList>
    </citation>
    <scope>IDENTIFICATION</scope>
</reference>
<dbReference type="Gene3D" id="3.60.21.10">
    <property type="match status" value="1"/>
</dbReference>
<organism evidence="6">
    <name type="scientific">Gongylonema pulchrum</name>
    <dbReference type="NCBI Taxonomy" id="637853"/>
    <lineage>
        <taxon>Eukaryota</taxon>
        <taxon>Metazoa</taxon>
        <taxon>Ecdysozoa</taxon>
        <taxon>Nematoda</taxon>
        <taxon>Chromadorea</taxon>
        <taxon>Rhabditida</taxon>
        <taxon>Spirurina</taxon>
        <taxon>Spiruromorpha</taxon>
        <taxon>Spiruroidea</taxon>
        <taxon>Gongylonematidae</taxon>
        <taxon>Gongylonema</taxon>
    </lineage>
</organism>
<dbReference type="PANTHER" id="PTHR11668">
    <property type="entry name" value="SERINE/THREONINE PROTEIN PHOSPHATASE"/>
    <property type="match status" value="1"/>
</dbReference>
<proteinExistence type="predicted"/>
<keyword evidence="2" id="KW-0479">Metal-binding</keyword>
<evidence type="ECO:0000313" key="6">
    <source>
        <dbReference type="WBParaSite" id="GPUH_0000793601-mRNA-1"/>
    </source>
</evidence>
<dbReference type="InterPro" id="IPR029052">
    <property type="entry name" value="Metallo-depent_PP-like"/>
</dbReference>
<dbReference type="GO" id="GO:0046872">
    <property type="term" value="F:metal ion binding"/>
    <property type="evidence" value="ECO:0007669"/>
    <property type="project" value="UniProtKB-KW"/>
</dbReference>
<dbReference type="InterPro" id="IPR050341">
    <property type="entry name" value="PP1_catalytic_subunit"/>
</dbReference>
<dbReference type="AlphaFoldDB" id="A0A183DGT6"/>
<evidence type="ECO:0000256" key="2">
    <source>
        <dbReference type="ARBA" id="ARBA00022723"/>
    </source>
</evidence>
<keyword evidence="4" id="KW-0904">Protein phosphatase</keyword>
<dbReference type="PANTHER" id="PTHR11668:SF300">
    <property type="entry name" value="SERINE_THREONINE-PROTEIN PHOSPHATASE"/>
    <property type="match status" value="1"/>
</dbReference>
<keyword evidence="5" id="KW-0464">Manganese</keyword>
<evidence type="ECO:0000256" key="1">
    <source>
        <dbReference type="ARBA" id="ARBA00013081"/>
    </source>
</evidence>
<evidence type="ECO:0000256" key="5">
    <source>
        <dbReference type="ARBA" id="ARBA00023211"/>
    </source>
</evidence>